<comment type="subcellular location">
    <subcellularLocation>
        <location evidence="2">Nucleus</location>
    </subcellularLocation>
</comment>
<evidence type="ECO:0000256" key="2">
    <source>
        <dbReference type="PROSITE-ProRule" id="PRU00187"/>
    </source>
</evidence>
<evidence type="ECO:0000256" key="1">
    <source>
        <dbReference type="ARBA" id="ARBA00023242"/>
    </source>
</evidence>
<dbReference type="GeneTree" id="ENSGT00940000164008"/>
<dbReference type="InterPro" id="IPR038269">
    <property type="entry name" value="SCAN_sf"/>
</dbReference>
<evidence type="ECO:0000259" key="4">
    <source>
        <dbReference type="PROSITE" id="PS50804"/>
    </source>
</evidence>
<dbReference type="PANTHER" id="PTHR45935">
    <property type="entry name" value="PROTEIN ZBED8-RELATED"/>
    <property type="match status" value="1"/>
</dbReference>
<dbReference type="SMART" id="SM00431">
    <property type="entry name" value="SCAN"/>
    <property type="match status" value="1"/>
</dbReference>
<organism evidence="5">
    <name type="scientific">Ursus maritimus</name>
    <name type="common">Polar bear</name>
    <name type="synonym">Thalarctos maritimus</name>
    <dbReference type="NCBI Taxonomy" id="29073"/>
    <lineage>
        <taxon>Eukaryota</taxon>
        <taxon>Metazoa</taxon>
        <taxon>Chordata</taxon>
        <taxon>Craniata</taxon>
        <taxon>Vertebrata</taxon>
        <taxon>Euteleostomi</taxon>
        <taxon>Mammalia</taxon>
        <taxon>Eutheria</taxon>
        <taxon>Laurasiatheria</taxon>
        <taxon>Carnivora</taxon>
        <taxon>Caniformia</taxon>
        <taxon>Ursidae</taxon>
        <taxon>Ursus</taxon>
    </lineage>
</organism>
<dbReference type="PROSITE" id="PS50804">
    <property type="entry name" value="SCAN_BOX"/>
    <property type="match status" value="1"/>
</dbReference>
<feature type="domain" description="SCAN box" evidence="4">
    <location>
        <begin position="38"/>
        <end position="116"/>
    </location>
</feature>
<dbReference type="CDD" id="cd07936">
    <property type="entry name" value="SCAN"/>
    <property type="match status" value="1"/>
</dbReference>
<evidence type="ECO:0000256" key="3">
    <source>
        <dbReference type="SAM" id="MobiDB-lite"/>
    </source>
</evidence>
<accession>A0A452TAP7</accession>
<dbReference type="Pfam" id="PF02023">
    <property type="entry name" value="SCAN"/>
    <property type="match status" value="1"/>
</dbReference>
<dbReference type="InterPro" id="IPR003309">
    <property type="entry name" value="SCAN_dom"/>
</dbReference>
<protein>
    <recommendedName>
        <fullName evidence="4">SCAN box domain-containing protein</fullName>
    </recommendedName>
</protein>
<evidence type="ECO:0000313" key="5">
    <source>
        <dbReference type="Ensembl" id="ENSUMAP00000005002"/>
    </source>
</evidence>
<feature type="region of interest" description="Disordered" evidence="3">
    <location>
        <begin position="1"/>
        <end position="33"/>
    </location>
</feature>
<dbReference type="SUPFAM" id="SSF47353">
    <property type="entry name" value="Retrovirus capsid dimerization domain-like"/>
    <property type="match status" value="1"/>
</dbReference>
<dbReference type="AlphaFoldDB" id="A0A452TAP7"/>
<dbReference type="PANTHER" id="PTHR45935:SF15">
    <property type="entry name" value="SCAN BOX DOMAIN-CONTAINING PROTEIN"/>
    <property type="match status" value="1"/>
</dbReference>
<dbReference type="Ensembl" id="ENSUMAT00000006051.1">
    <property type="protein sequence ID" value="ENSUMAP00000005002.1"/>
    <property type="gene ID" value="ENSUMAG00000003993.1"/>
</dbReference>
<proteinExistence type="predicted"/>
<dbReference type="Gene3D" id="1.10.4020.10">
    <property type="entry name" value="DNA breaking-rejoining enzymes"/>
    <property type="match status" value="1"/>
</dbReference>
<dbReference type="FunFam" id="1.10.4020.10:FF:000001">
    <property type="entry name" value="zinc finger protein 263 isoform X1"/>
    <property type="match status" value="1"/>
</dbReference>
<reference evidence="5" key="1">
    <citation type="submission" date="2019-03" db="UniProtKB">
        <authorList>
            <consortium name="Ensembl"/>
        </authorList>
    </citation>
    <scope>IDENTIFICATION</scope>
</reference>
<sequence length="206" mass="23020">MLPLAKALASPRNPQTPALGEQDGAPQPASPGDTEVWRLRFRQFQYRVAGGPHRALGQLWMLCRQWLRPEAHSKEQMLELLVLEQFLSALPSKMRTWVQSQGPRTCREAASLVEDLTQMSQQEDDTGGGGQALLGILHKARLRLWSFACELPVVPAPLLKRLFFPLLNGSGTFVKKPIGHRYVGLVLDSQFLSILYVYLYASTVAL</sequence>
<keyword evidence="1 2" id="KW-0539">Nucleus</keyword>
<dbReference type="GO" id="GO:0005634">
    <property type="term" value="C:nucleus"/>
    <property type="evidence" value="ECO:0007669"/>
    <property type="project" value="UniProtKB-SubCell"/>
</dbReference>
<dbReference type="InterPro" id="IPR050916">
    <property type="entry name" value="SCAN-C2H2_zinc_finger"/>
</dbReference>
<name>A0A452TAP7_URSMA</name>